<dbReference type="Proteomes" id="UP001597369">
    <property type="component" value="Unassembled WGS sequence"/>
</dbReference>
<sequence length="96" mass="11019">MYDVRSVIRFELARLISSLKGKDLTKMLFSSSFSELELGIVDVIDLMYEVEREYFIHVPDKYLINSLEDVVSVICGNSSSETFLYTSSAPAKAFWY</sequence>
<gene>
    <name evidence="1" type="ORF">ACFSKU_15600</name>
</gene>
<protein>
    <recommendedName>
        <fullName evidence="3">Acyl carrier protein</fullName>
    </recommendedName>
</protein>
<organism evidence="1 2">
    <name type="scientific">Pontibacter silvestris</name>
    <dbReference type="NCBI Taxonomy" id="2305183"/>
    <lineage>
        <taxon>Bacteria</taxon>
        <taxon>Pseudomonadati</taxon>
        <taxon>Bacteroidota</taxon>
        <taxon>Cytophagia</taxon>
        <taxon>Cytophagales</taxon>
        <taxon>Hymenobacteraceae</taxon>
        <taxon>Pontibacter</taxon>
    </lineage>
</organism>
<evidence type="ECO:0000313" key="2">
    <source>
        <dbReference type="Proteomes" id="UP001597369"/>
    </source>
</evidence>
<reference evidence="2" key="1">
    <citation type="journal article" date="2019" name="Int. J. Syst. Evol. Microbiol.">
        <title>The Global Catalogue of Microorganisms (GCM) 10K type strain sequencing project: providing services to taxonomists for standard genome sequencing and annotation.</title>
        <authorList>
            <consortium name="The Broad Institute Genomics Platform"/>
            <consortium name="The Broad Institute Genome Sequencing Center for Infectious Disease"/>
            <person name="Wu L."/>
            <person name="Ma J."/>
        </authorList>
    </citation>
    <scope>NUCLEOTIDE SEQUENCE [LARGE SCALE GENOMIC DNA]</scope>
    <source>
        <strain evidence="2">JCM 16545</strain>
    </source>
</reference>
<keyword evidence="2" id="KW-1185">Reference proteome</keyword>
<proteinExistence type="predicted"/>
<evidence type="ECO:0000313" key="1">
    <source>
        <dbReference type="EMBL" id="MFD2068314.1"/>
    </source>
</evidence>
<dbReference type="RefSeq" id="WP_229961707.1">
    <property type="nucleotide sequence ID" value="NZ_JAJJWI010000014.1"/>
</dbReference>
<comment type="caution">
    <text evidence="1">The sequence shown here is derived from an EMBL/GenBank/DDBJ whole genome shotgun (WGS) entry which is preliminary data.</text>
</comment>
<evidence type="ECO:0008006" key="3">
    <source>
        <dbReference type="Google" id="ProtNLM"/>
    </source>
</evidence>
<accession>A0ABW4X079</accession>
<dbReference type="EMBL" id="JBHUHV010000052">
    <property type="protein sequence ID" value="MFD2068314.1"/>
    <property type="molecule type" value="Genomic_DNA"/>
</dbReference>
<name>A0ABW4X079_9BACT</name>